<comment type="similarity">
    <text evidence="1">Belongs to the GST superfamily.</text>
</comment>
<accession>A0ABT1ZX88</accession>
<dbReference type="CDD" id="cd03048">
    <property type="entry name" value="GST_N_Ure2p_like"/>
    <property type="match status" value="1"/>
</dbReference>
<dbReference type="Gene3D" id="1.20.1050.10">
    <property type="match status" value="1"/>
</dbReference>
<sequence length="204" mass="22916">MRTAYVADTPNGKKLIIALEELGVDYQVRHVDLGAGEQFTPEFQRISPNNKIPALVDERTGTSLFESCAILFHLGVTTGKLMPGDAVGRDVVLQWLFLQAASAGPMLGQLWWFRHGAPERNEMALARYTRETKRIYGVIERRLTESGYIAGDEYTVADVAFYPWLASHDELGVDLHAYPRVAAWLDSIRERPAVGRAQLKMRKV</sequence>
<evidence type="ECO:0000259" key="3">
    <source>
        <dbReference type="PROSITE" id="PS50405"/>
    </source>
</evidence>
<dbReference type="InterPro" id="IPR036249">
    <property type="entry name" value="Thioredoxin-like_sf"/>
</dbReference>
<dbReference type="PROSITE" id="PS50404">
    <property type="entry name" value="GST_NTER"/>
    <property type="match status" value="1"/>
</dbReference>
<dbReference type="PANTHER" id="PTHR44051">
    <property type="entry name" value="GLUTATHIONE S-TRANSFERASE-RELATED"/>
    <property type="match status" value="1"/>
</dbReference>
<dbReference type="SFLD" id="SFLDG00358">
    <property type="entry name" value="Main_(cytGST)"/>
    <property type="match status" value="1"/>
</dbReference>
<evidence type="ECO:0000256" key="1">
    <source>
        <dbReference type="RuleBase" id="RU003494"/>
    </source>
</evidence>
<dbReference type="RefSeq" id="WP_258819092.1">
    <property type="nucleotide sequence ID" value="NZ_JANUGW010000022.1"/>
</dbReference>
<proteinExistence type="inferred from homology"/>
<name>A0ABT1ZX88_9BURK</name>
<evidence type="ECO:0000313" key="4">
    <source>
        <dbReference type="EMBL" id="MCS0584541.1"/>
    </source>
</evidence>
<comment type="caution">
    <text evidence="4">The sequence shown here is derived from an EMBL/GenBank/DDBJ whole genome shotgun (WGS) entry which is preliminary data.</text>
</comment>
<dbReference type="InterPro" id="IPR004046">
    <property type="entry name" value="GST_C"/>
</dbReference>
<feature type="domain" description="GST C-terminal" evidence="3">
    <location>
        <begin position="85"/>
        <end position="204"/>
    </location>
</feature>
<dbReference type="PROSITE" id="PS50405">
    <property type="entry name" value="GST_CTER"/>
    <property type="match status" value="1"/>
</dbReference>
<organism evidence="4 5">
    <name type="scientific">Massilia pinisoli</name>
    <dbReference type="NCBI Taxonomy" id="1772194"/>
    <lineage>
        <taxon>Bacteria</taxon>
        <taxon>Pseudomonadati</taxon>
        <taxon>Pseudomonadota</taxon>
        <taxon>Betaproteobacteria</taxon>
        <taxon>Burkholderiales</taxon>
        <taxon>Oxalobacteraceae</taxon>
        <taxon>Telluria group</taxon>
        <taxon>Massilia</taxon>
    </lineage>
</organism>
<feature type="domain" description="GST N-terminal" evidence="2">
    <location>
        <begin position="1"/>
        <end position="82"/>
    </location>
</feature>
<evidence type="ECO:0000259" key="2">
    <source>
        <dbReference type="PROSITE" id="PS50404"/>
    </source>
</evidence>
<evidence type="ECO:0000313" key="5">
    <source>
        <dbReference type="Proteomes" id="UP001204151"/>
    </source>
</evidence>
<dbReference type="InterPro" id="IPR040079">
    <property type="entry name" value="Glutathione_S-Trfase"/>
</dbReference>
<dbReference type="SUPFAM" id="SSF52833">
    <property type="entry name" value="Thioredoxin-like"/>
    <property type="match status" value="1"/>
</dbReference>
<dbReference type="EMBL" id="JANUGW010000022">
    <property type="protein sequence ID" value="MCS0584541.1"/>
    <property type="molecule type" value="Genomic_DNA"/>
</dbReference>
<dbReference type="SFLD" id="SFLDG01151">
    <property type="entry name" value="Main.2:_Nu-like"/>
    <property type="match status" value="1"/>
</dbReference>
<dbReference type="PANTHER" id="PTHR44051:SF19">
    <property type="entry name" value="DISULFIDE-BOND OXIDOREDUCTASE YFCG"/>
    <property type="match status" value="1"/>
</dbReference>
<protein>
    <submittedName>
        <fullName evidence="4">Glutathione binding-like protein</fullName>
    </submittedName>
</protein>
<dbReference type="SFLD" id="SFLDS00019">
    <property type="entry name" value="Glutathione_Transferase_(cytos"/>
    <property type="match status" value="1"/>
</dbReference>
<reference evidence="4 5" key="1">
    <citation type="submission" date="2022-08" db="EMBL/GenBank/DDBJ databases">
        <title>Reclassification of Massilia species as members of the genera Telluria, Duganella, Pseudoduganella, Mokoshia gen. nov. and Zemynaea gen. nov. using orthogonal and non-orthogonal genome-based approaches.</title>
        <authorList>
            <person name="Bowman J.P."/>
        </authorList>
    </citation>
    <scope>NUCLEOTIDE SEQUENCE [LARGE SCALE GENOMIC DNA]</scope>
    <source>
        <strain evidence="4 5">JCM 31316</strain>
    </source>
</reference>
<dbReference type="Pfam" id="PF02798">
    <property type="entry name" value="GST_N"/>
    <property type="match status" value="1"/>
</dbReference>
<gene>
    <name evidence="4" type="ORF">NX784_23425</name>
</gene>
<keyword evidence="5" id="KW-1185">Reference proteome</keyword>
<dbReference type="Gene3D" id="3.40.30.10">
    <property type="entry name" value="Glutaredoxin"/>
    <property type="match status" value="1"/>
</dbReference>
<dbReference type="Pfam" id="PF00043">
    <property type="entry name" value="GST_C"/>
    <property type="match status" value="1"/>
</dbReference>
<dbReference type="InterPro" id="IPR036282">
    <property type="entry name" value="Glutathione-S-Trfase_C_sf"/>
</dbReference>
<dbReference type="SUPFAM" id="SSF47616">
    <property type="entry name" value="GST C-terminal domain-like"/>
    <property type="match status" value="1"/>
</dbReference>
<dbReference type="InterPro" id="IPR004045">
    <property type="entry name" value="Glutathione_S-Trfase_N"/>
</dbReference>
<dbReference type="InterPro" id="IPR010987">
    <property type="entry name" value="Glutathione-S-Trfase_C-like"/>
</dbReference>
<dbReference type="Proteomes" id="UP001204151">
    <property type="component" value="Unassembled WGS sequence"/>
</dbReference>